<keyword evidence="3" id="KW-1185">Reference proteome</keyword>
<dbReference type="AlphaFoldDB" id="A0A1Y6CR39"/>
<organism evidence="2 3">
    <name type="scientific">Tistlia consotensis USBA 355</name>
    <dbReference type="NCBI Taxonomy" id="560819"/>
    <lineage>
        <taxon>Bacteria</taxon>
        <taxon>Pseudomonadati</taxon>
        <taxon>Pseudomonadota</taxon>
        <taxon>Alphaproteobacteria</taxon>
        <taxon>Rhodospirillales</taxon>
        <taxon>Rhodovibrionaceae</taxon>
        <taxon>Tistlia</taxon>
    </lineage>
</organism>
<feature type="transmembrane region" description="Helical" evidence="1">
    <location>
        <begin position="115"/>
        <end position="132"/>
    </location>
</feature>
<feature type="transmembrane region" description="Helical" evidence="1">
    <location>
        <begin position="138"/>
        <end position="157"/>
    </location>
</feature>
<feature type="transmembrane region" description="Helical" evidence="1">
    <location>
        <begin position="82"/>
        <end position="103"/>
    </location>
</feature>
<evidence type="ECO:0000313" key="2">
    <source>
        <dbReference type="EMBL" id="SMF83560.1"/>
    </source>
</evidence>
<dbReference type="STRING" id="560819.SAMN05428998_15021"/>
<reference evidence="2 3" key="1">
    <citation type="submission" date="2017-04" db="EMBL/GenBank/DDBJ databases">
        <authorList>
            <person name="Afonso C.L."/>
            <person name="Miller P.J."/>
            <person name="Scott M.A."/>
            <person name="Spackman E."/>
            <person name="Goraichik I."/>
            <person name="Dimitrov K.M."/>
            <person name="Suarez D.L."/>
            <person name="Swayne D.E."/>
        </authorList>
    </citation>
    <scope>NUCLEOTIDE SEQUENCE [LARGE SCALE GENOMIC DNA]</scope>
    <source>
        <strain evidence="2 3">USBA 355</strain>
    </source>
</reference>
<keyword evidence="1" id="KW-0472">Membrane</keyword>
<keyword evidence="1" id="KW-1133">Transmembrane helix</keyword>
<dbReference type="RefSeq" id="WP_143596428.1">
    <property type="nucleotide sequence ID" value="NZ_FWZX01000050.1"/>
</dbReference>
<evidence type="ECO:0000256" key="1">
    <source>
        <dbReference type="SAM" id="Phobius"/>
    </source>
</evidence>
<feature type="transmembrane region" description="Helical" evidence="1">
    <location>
        <begin position="55"/>
        <end position="76"/>
    </location>
</feature>
<name>A0A1Y6CR39_9PROT</name>
<gene>
    <name evidence="2" type="ORF">SAMN05428998_15021</name>
</gene>
<keyword evidence="1" id="KW-0812">Transmembrane</keyword>
<accession>A0A1Y6CR39</accession>
<feature type="transmembrane region" description="Helical" evidence="1">
    <location>
        <begin position="206"/>
        <end position="225"/>
    </location>
</feature>
<dbReference type="EMBL" id="FWZX01000050">
    <property type="protein sequence ID" value="SMF83560.1"/>
    <property type="molecule type" value="Genomic_DNA"/>
</dbReference>
<feature type="transmembrane region" description="Helical" evidence="1">
    <location>
        <begin position="20"/>
        <end position="35"/>
    </location>
</feature>
<evidence type="ECO:0000313" key="3">
    <source>
        <dbReference type="Proteomes" id="UP000192917"/>
    </source>
</evidence>
<sequence length="450" mass="51721">MAWATELWAWITANFNNREIAAAVWLLGVLSLALLKKSIRTAAVGFFRAAIQPQLIFMFLSFGVYVAALAWLYWRVGIWTDSQIAATVLWCFLSGTSLLARSFDVKEGEKHFRKYVRDAISITGVIEFLYVAHTFSLITEIVLTPLVTCVGLLYAVSERDHKYTSVKKLTEWILFIVVIIFIWKSVSGIWESPEEFLKVSTARSFILPFAMTIGSIPFFYIMYCYSQVEIASIRINFKDFQSNELKRYAKRRFFRSFALRPWLLLRATRQFQSLPAEKNSDVDRIADEIERYEREAKNPPQVDERYGWSPYAAREFLSEKGLRTADYHETYSGGEWWASSEPLKLDDEILYSSVSYSIEGTDGLVRRLKLKVDFRRDTPHEAAIERFLRIAVTLLIRSETADSTHLRTKVTSGEAFEEKIGRNLVLLAKKPHPFGSGFDLAFEIGNETTG</sequence>
<dbReference type="Proteomes" id="UP000192917">
    <property type="component" value="Unassembled WGS sequence"/>
</dbReference>
<proteinExistence type="predicted"/>
<feature type="transmembrane region" description="Helical" evidence="1">
    <location>
        <begin position="169"/>
        <end position="186"/>
    </location>
</feature>
<protein>
    <submittedName>
        <fullName evidence="2">Uncharacterized protein</fullName>
    </submittedName>
</protein>